<feature type="region of interest" description="Disordered" evidence="1">
    <location>
        <begin position="134"/>
        <end position="186"/>
    </location>
</feature>
<dbReference type="EMBL" id="ODYU01012387">
    <property type="protein sequence ID" value="SOQ58671.1"/>
    <property type="molecule type" value="Genomic_DNA"/>
</dbReference>
<sequence length="186" mass="19638">MGLLVRTDREKKFLLNGSKHALNYESSRGKRFKAHTFRNNRRVVQMENVAVPPSVFSCSRQEWCEDSCQKTGGCCLVSHGSARQPPRQRCVAACRKAGARAGGGARGGSTGDSEPAPDGLSLSAAADGGRYTCVHAPAATGHPPASTSSGSGDQQLSESQHPTTTVTKPISSASIMYTSAFPTQQK</sequence>
<proteinExistence type="predicted"/>
<accession>A0A2H1X045</accession>
<evidence type="ECO:0000313" key="2">
    <source>
        <dbReference type="EMBL" id="SOQ58671.1"/>
    </source>
</evidence>
<organism evidence="2">
    <name type="scientific">Spodoptera frugiperda</name>
    <name type="common">Fall armyworm</name>
    <dbReference type="NCBI Taxonomy" id="7108"/>
    <lineage>
        <taxon>Eukaryota</taxon>
        <taxon>Metazoa</taxon>
        <taxon>Ecdysozoa</taxon>
        <taxon>Arthropoda</taxon>
        <taxon>Hexapoda</taxon>
        <taxon>Insecta</taxon>
        <taxon>Pterygota</taxon>
        <taxon>Neoptera</taxon>
        <taxon>Endopterygota</taxon>
        <taxon>Lepidoptera</taxon>
        <taxon>Glossata</taxon>
        <taxon>Ditrysia</taxon>
        <taxon>Noctuoidea</taxon>
        <taxon>Noctuidae</taxon>
        <taxon>Amphipyrinae</taxon>
        <taxon>Spodoptera</taxon>
    </lineage>
</organism>
<gene>
    <name evidence="2" type="ORF">SFRICE_033182</name>
</gene>
<reference evidence="2" key="1">
    <citation type="submission" date="2016-07" db="EMBL/GenBank/DDBJ databases">
        <authorList>
            <person name="Bretaudeau A."/>
        </authorList>
    </citation>
    <scope>NUCLEOTIDE SEQUENCE</scope>
    <source>
        <strain evidence="2">Rice</strain>
        <tissue evidence="2">Whole body</tissue>
    </source>
</reference>
<evidence type="ECO:0000256" key="1">
    <source>
        <dbReference type="SAM" id="MobiDB-lite"/>
    </source>
</evidence>
<feature type="compositionally biased region" description="Gly residues" evidence="1">
    <location>
        <begin position="100"/>
        <end position="110"/>
    </location>
</feature>
<protein>
    <submittedName>
        <fullName evidence="2">SFRICE_033182</fullName>
    </submittedName>
</protein>
<name>A0A2H1X045_SPOFR</name>
<feature type="region of interest" description="Disordered" evidence="1">
    <location>
        <begin position="99"/>
        <end position="122"/>
    </location>
</feature>
<dbReference type="AlphaFoldDB" id="A0A2H1X045"/>
<feature type="compositionally biased region" description="Polar residues" evidence="1">
    <location>
        <begin position="145"/>
        <end position="186"/>
    </location>
</feature>